<comment type="caution">
    <text evidence="1">The sequence shown here is derived from an EMBL/GenBank/DDBJ whole genome shotgun (WGS) entry which is preliminary data.</text>
</comment>
<keyword evidence="2" id="KW-1185">Reference proteome</keyword>
<gene>
    <name evidence="1" type="ORF">FH972_026782</name>
</gene>
<evidence type="ECO:0000313" key="2">
    <source>
        <dbReference type="Proteomes" id="UP000327013"/>
    </source>
</evidence>
<dbReference type="AlphaFoldDB" id="A0A5N6L516"/>
<name>A0A5N6L516_9ROSI</name>
<evidence type="ECO:0000313" key="1">
    <source>
        <dbReference type="EMBL" id="KAB8867458.1"/>
    </source>
</evidence>
<dbReference type="Proteomes" id="UP000327013">
    <property type="component" value="Unassembled WGS sequence"/>
</dbReference>
<sequence>MAIHGDPAMERGIGRLTFSHGYRVTIVTGAANEILRFWNLFPSAISQGSIFSAREPCAYQVRLWLILLG</sequence>
<reference evidence="1 2" key="1">
    <citation type="submission" date="2019-06" db="EMBL/GenBank/DDBJ databases">
        <title>A chromosomal-level reference genome of Carpinus fangiana (Coryloideae, Betulaceae).</title>
        <authorList>
            <person name="Yang X."/>
            <person name="Wang Z."/>
            <person name="Zhang L."/>
            <person name="Hao G."/>
            <person name="Liu J."/>
            <person name="Yang Y."/>
        </authorList>
    </citation>
    <scope>NUCLEOTIDE SEQUENCE [LARGE SCALE GENOMIC DNA]</scope>
    <source>
        <strain evidence="1">Cfa_2016G</strain>
        <tissue evidence="1">Leaf</tissue>
    </source>
</reference>
<proteinExistence type="predicted"/>
<organism evidence="1 2">
    <name type="scientific">Carpinus fangiana</name>
    <dbReference type="NCBI Taxonomy" id="176857"/>
    <lineage>
        <taxon>Eukaryota</taxon>
        <taxon>Viridiplantae</taxon>
        <taxon>Streptophyta</taxon>
        <taxon>Embryophyta</taxon>
        <taxon>Tracheophyta</taxon>
        <taxon>Spermatophyta</taxon>
        <taxon>Magnoliopsida</taxon>
        <taxon>eudicotyledons</taxon>
        <taxon>Gunneridae</taxon>
        <taxon>Pentapetalae</taxon>
        <taxon>rosids</taxon>
        <taxon>fabids</taxon>
        <taxon>Fagales</taxon>
        <taxon>Betulaceae</taxon>
        <taxon>Carpinus</taxon>
    </lineage>
</organism>
<protein>
    <submittedName>
        <fullName evidence="1">Uncharacterized protein</fullName>
    </submittedName>
</protein>
<accession>A0A5N6L516</accession>
<dbReference type="EMBL" id="VIBQ01000118">
    <property type="protein sequence ID" value="KAB8867458.1"/>
    <property type="molecule type" value="Genomic_DNA"/>
</dbReference>